<organism evidence="1 2">
    <name type="scientific">Flavobacterium columnare</name>
    <dbReference type="NCBI Taxonomy" id="996"/>
    <lineage>
        <taxon>Bacteria</taxon>
        <taxon>Pseudomonadati</taxon>
        <taxon>Bacteroidota</taxon>
        <taxon>Flavobacteriia</taxon>
        <taxon>Flavobacteriales</taxon>
        <taxon>Flavobacteriaceae</taxon>
        <taxon>Flavobacterium</taxon>
    </lineage>
</organism>
<dbReference type="Proteomes" id="UP000288951">
    <property type="component" value="Unassembled WGS sequence"/>
</dbReference>
<comment type="caution">
    <text evidence="1">The sequence shown here is derived from an EMBL/GenBank/DDBJ whole genome shotgun (WGS) entry which is preliminary data.</text>
</comment>
<dbReference type="PROSITE" id="PS51257">
    <property type="entry name" value="PROKAR_LIPOPROTEIN"/>
    <property type="match status" value="1"/>
</dbReference>
<dbReference type="OrthoDB" id="1370475at2"/>
<proteinExistence type="predicted"/>
<evidence type="ECO:0008006" key="3">
    <source>
        <dbReference type="Google" id="ProtNLM"/>
    </source>
</evidence>
<evidence type="ECO:0000313" key="1">
    <source>
        <dbReference type="EMBL" id="RVU91595.1"/>
    </source>
</evidence>
<gene>
    <name evidence="1" type="ORF">EH230_12170</name>
</gene>
<reference evidence="1" key="1">
    <citation type="submission" date="2018-12" db="EMBL/GenBank/DDBJ databases">
        <title>Draft genome sequence of Flaovobacterium columnare ARS1 isolated from channel catfish in Alabama.</title>
        <authorList>
            <person name="Cai W."/>
            <person name="Arias C."/>
        </authorList>
    </citation>
    <scope>NUCLEOTIDE SEQUENCE [LARGE SCALE GENOMIC DNA]</scope>
    <source>
        <strain evidence="1">ARS1</strain>
    </source>
</reference>
<keyword evidence="2" id="KW-1185">Reference proteome</keyword>
<dbReference type="EMBL" id="RQSM01000003">
    <property type="protein sequence ID" value="RVU91595.1"/>
    <property type="molecule type" value="Genomic_DNA"/>
</dbReference>
<name>A0A437UDD4_9FLAO</name>
<sequence length="146" mass="17125">MKKIYILMLCMITLSCKQKIDSKQEVCKCNSNLFSRYSLFITNVVVIDALDNYELTYNCASVNFNIKSIFNSKENAELFNIDCISEEVNKLKLAKDFSYSTEEMKYMEITVEGARLDFFEEVKNNKKAMFMVRLNEKKEIDLIEKI</sequence>
<protein>
    <recommendedName>
        <fullName evidence="3">Lipoprotein</fullName>
    </recommendedName>
</protein>
<dbReference type="RefSeq" id="WP_127823693.1">
    <property type="nucleotide sequence ID" value="NZ_RQSM01000003.1"/>
</dbReference>
<evidence type="ECO:0000313" key="2">
    <source>
        <dbReference type="Proteomes" id="UP000288951"/>
    </source>
</evidence>
<dbReference type="AlphaFoldDB" id="A0A437UDD4"/>
<accession>A0A437UDD4</accession>